<feature type="non-terminal residue" evidence="2">
    <location>
        <position position="59"/>
    </location>
</feature>
<accession>A0ABN7WFP6</accession>
<dbReference type="EMBL" id="CAJVQB010042310">
    <property type="protein sequence ID" value="CAG8830283.1"/>
    <property type="molecule type" value="Genomic_DNA"/>
</dbReference>
<reference evidence="2 3" key="1">
    <citation type="submission" date="2021-06" db="EMBL/GenBank/DDBJ databases">
        <authorList>
            <person name="Kallberg Y."/>
            <person name="Tangrot J."/>
            <person name="Rosling A."/>
        </authorList>
    </citation>
    <scope>NUCLEOTIDE SEQUENCE [LARGE SCALE GENOMIC DNA]</scope>
    <source>
        <strain evidence="2 3">120-4 pot B 10/14</strain>
    </source>
</reference>
<name>A0ABN7WFP6_GIGMA</name>
<evidence type="ECO:0000313" key="3">
    <source>
        <dbReference type="Proteomes" id="UP000789901"/>
    </source>
</evidence>
<proteinExistence type="predicted"/>
<organism evidence="2 3">
    <name type="scientific">Gigaspora margarita</name>
    <dbReference type="NCBI Taxonomy" id="4874"/>
    <lineage>
        <taxon>Eukaryota</taxon>
        <taxon>Fungi</taxon>
        <taxon>Fungi incertae sedis</taxon>
        <taxon>Mucoromycota</taxon>
        <taxon>Glomeromycotina</taxon>
        <taxon>Glomeromycetes</taxon>
        <taxon>Diversisporales</taxon>
        <taxon>Gigasporaceae</taxon>
        <taxon>Gigaspora</taxon>
    </lineage>
</organism>
<protein>
    <submittedName>
        <fullName evidence="2">19324_t:CDS:1</fullName>
    </submittedName>
</protein>
<comment type="caution">
    <text evidence="2">The sequence shown here is derived from an EMBL/GenBank/DDBJ whole genome shotgun (WGS) entry which is preliminary data.</text>
</comment>
<feature type="domain" description="HAT C-terminal dimerisation" evidence="1">
    <location>
        <begin position="16"/>
        <end position="59"/>
    </location>
</feature>
<sequence>MLQKQTWISKNDPLCEVNRYLDEPITQKTTNILTWWMYNKERFSNLSAMAWDFLAIPAS</sequence>
<dbReference type="Pfam" id="PF05699">
    <property type="entry name" value="Dimer_Tnp_hAT"/>
    <property type="match status" value="1"/>
</dbReference>
<keyword evidence="3" id="KW-1185">Reference proteome</keyword>
<evidence type="ECO:0000313" key="2">
    <source>
        <dbReference type="EMBL" id="CAG8830283.1"/>
    </source>
</evidence>
<gene>
    <name evidence="2" type="ORF">GMARGA_LOCUS30266</name>
</gene>
<dbReference type="Proteomes" id="UP000789901">
    <property type="component" value="Unassembled WGS sequence"/>
</dbReference>
<dbReference type="InterPro" id="IPR012337">
    <property type="entry name" value="RNaseH-like_sf"/>
</dbReference>
<evidence type="ECO:0000259" key="1">
    <source>
        <dbReference type="Pfam" id="PF05699"/>
    </source>
</evidence>
<dbReference type="InterPro" id="IPR008906">
    <property type="entry name" value="HATC_C_dom"/>
</dbReference>
<dbReference type="SUPFAM" id="SSF53098">
    <property type="entry name" value="Ribonuclease H-like"/>
    <property type="match status" value="1"/>
</dbReference>